<evidence type="ECO:0000313" key="1">
    <source>
        <dbReference type="EMBL" id="OKP05695.1"/>
    </source>
</evidence>
<dbReference type="AlphaFoldDB" id="A0A1Q5TZR1"/>
<proteinExistence type="predicted"/>
<evidence type="ECO:0000313" key="2">
    <source>
        <dbReference type="Proteomes" id="UP000186268"/>
    </source>
</evidence>
<sequence>MPETQSTFCQRKQNSGDSKSYKYFRITLLFSRLFLPKFTLLWNEF</sequence>
<organism evidence="1 2">
    <name type="scientific">Xenorhabdus eapokensis</name>
    <dbReference type="NCBI Taxonomy" id="1873482"/>
    <lineage>
        <taxon>Bacteria</taxon>
        <taxon>Pseudomonadati</taxon>
        <taxon>Pseudomonadota</taxon>
        <taxon>Gammaproteobacteria</taxon>
        <taxon>Enterobacterales</taxon>
        <taxon>Morganellaceae</taxon>
        <taxon>Xenorhabdus</taxon>
    </lineage>
</organism>
<accession>A0A1Q5TZR1</accession>
<dbReference type="STRING" id="1873482.Xedl_00180"/>
<protein>
    <submittedName>
        <fullName evidence="1">Uncharacterized protein</fullName>
    </submittedName>
</protein>
<dbReference type="EMBL" id="MKGQ01000001">
    <property type="protein sequence ID" value="OKP05695.1"/>
    <property type="molecule type" value="Genomic_DNA"/>
</dbReference>
<gene>
    <name evidence="1" type="ORF">Xedl_00180</name>
</gene>
<keyword evidence="2" id="KW-1185">Reference proteome</keyword>
<comment type="caution">
    <text evidence="1">The sequence shown here is derived from an EMBL/GenBank/DDBJ whole genome shotgun (WGS) entry which is preliminary data.</text>
</comment>
<reference evidence="1 2" key="1">
    <citation type="submission" date="2016-09" db="EMBL/GenBank/DDBJ databases">
        <title>Xenorhabdus thuongxuanensis sp. nov. and Xenorhabdus eapokensis sp. nov., isolated from Steinernema species.</title>
        <authorList>
            <person name="Kaempfer P."/>
            <person name="Tobias N.J."/>
            <person name="Phan Ke L."/>
            <person name="Bode H.B."/>
            <person name="Glaeser S.P."/>
        </authorList>
    </citation>
    <scope>NUCLEOTIDE SEQUENCE [LARGE SCALE GENOMIC DNA]</scope>
    <source>
        <strain evidence="1 2">DL20</strain>
    </source>
</reference>
<name>A0A1Q5TZR1_9GAMM</name>
<dbReference type="Proteomes" id="UP000186268">
    <property type="component" value="Unassembled WGS sequence"/>
</dbReference>